<feature type="compositionally biased region" description="Polar residues" evidence="1">
    <location>
        <begin position="202"/>
        <end position="214"/>
    </location>
</feature>
<accession>A0A422Q3Y3</accession>
<dbReference type="PROSITE" id="PS51257">
    <property type="entry name" value="PROKAR_LIPOPROTEIN"/>
    <property type="match status" value="1"/>
</dbReference>
<reference evidence="3 4" key="1">
    <citation type="journal article" date="2018" name="BMC Genomics">
        <title>Genomic comparison of Trypanosoma conorhini and Trypanosoma rangeli to Trypanosoma cruzi strains of high and low virulence.</title>
        <authorList>
            <person name="Bradwell K.R."/>
            <person name="Koparde V.N."/>
            <person name="Matveyev A.V."/>
            <person name="Serrano M.G."/>
            <person name="Alves J.M."/>
            <person name="Parikh H."/>
            <person name="Huang B."/>
            <person name="Lee V."/>
            <person name="Espinosa-Alvarez O."/>
            <person name="Ortiz P.A."/>
            <person name="Costa-Martins A.G."/>
            <person name="Teixeira M.M."/>
            <person name="Buck G.A."/>
        </authorList>
    </citation>
    <scope>NUCLEOTIDE SEQUENCE [LARGE SCALE GENOMIC DNA]</scope>
    <source>
        <strain evidence="3 4">025E</strain>
    </source>
</reference>
<evidence type="ECO:0000313" key="3">
    <source>
        <dbReference type="EMBL" id="RNF24674.1"/>
    </source>
</evidence>
<dbReference type="RefSeq" id="XP_029230521.1">
    <property type="nucleotide sequence ID" value="XM_029369359.1"/>
</dbReference>
<evidence type="ECO:0000256" key="2">
    <source>
        <dbReference type="SAM" id="SignalP"/>
    </source>
</evidence>
<dbReference type="Proteomes" id="UP000284403">
    <property type="component" value="Unassembled WGS sequence"/>
</dbReference>
<dbReference type="EMBL" id="MKKU01000096">
    <property type="protein sequence ID" value="RNF24674.1"/>
    <property type="molecule type" value="Genomic_DNA"/>
</dbReference>
<organism evidence="3 4">
    <name type="scientific">Trypanosoma conorhini</name>
    <dbReference type="NCBI Taxonomy" id="83891"/>
    <lineage>
        <taxon>Eukaryota</taxon>
        <taxon>Discoba</taxon>
        <taxon>Euglenozoa</taxon>
        <taxon>Kinetoplastea</taxon>
        <taxon>Metakinetoplastina</taxon>
        <taxon>Trypanosomatida</taxon>
        <taxon>Trypanosomatidae</taxon>
        <taxon>Trypanosoma</taxon>
    </lineage>
</organism>
<gene>
    <name evidence="3" type="ORF">Tco025E_02433</name>
</gene>
<sequence>MRRSHALIFLAAAGCFHATPTRLRQHQPGGGGLSNIDDFAKILSQAKANSPGNGSSSDFFNGRFEGGSATMDPSMLQNMHRTLNQSLTPEMQDSMRAMMEGLKRGDGIPQMGVMAFGVGENERGKKVARGAKLTFDPNTGRVSKDFVESQLEEDDPMLPKETVGDYHTEGAIEVEFEEDSRRRVPTAAKPISEADVVLEGPSASSRRSGSNTRK</sequence>
<feature type="chain" id="PRO_5019025581" evidence="2">
    <location>
        <begin position="19"/>
        <end position="214"/>
    </location>
</feature>
<keyword evidence="2" id="KW-0732">Signal</keyword>
<keyword evidence="4" id="KW-1185">Reference proteome</keyword>
<dbReference type="OrthoDB" id="272224at2759"/>
<protein>
    <submittedName>
        <fullName evidence="3">Uncharacterized protein</fullName>
    </submittedName>
</protein>
<dbReference type="AlphaFoldDB" id="A0A422Q3Y3"/>
<evidence type="ECO:0000256" key="1">
    <source>
        <dbReference type="SAM" id="MobiDB-lite"/>
    </source>
</evidence>
<feature type="region of interest" description="Disordered" evidence="1">
    <location>
        <begin position="177"/>
        <end position="214"/>
    </location>
</feature>
<name>A0A422Q3Y3_9TRYP</name>
<comment type="caution">
    <text evidence="3">The sequence shown here is derived from an EMBL/GenBank/DDBJ whole genome shotgun (WGS) entry which is preliminary data.</text>
</comment>
<feature type="signal peptide" evidence="2">
    <location>
        <begin position="1"/>
        <end position="18"/>
    </location>
</feature>
<proteinExistence type="predicted"/>
<dbReference type="GeneID" id="40316044"/>
<evidence type="ECO:0000313" key="4">
    <source>
        <dbReference type="Proteomes" id="UP000284403"/>
    </source>
</evidence>